<proteinExistence type="predicted"/>
<name>A0ACC2KUY3_PERAE</name>
<dbReference type="EMBL" id="CM056819">
    <property type="protein sequence ID" value="KAJ8624800.1"/>
    <property type="molecule type" value="Genomic_DNA"/>
</dbReference>
<keyword evidence="2" id="KW-1185">Reference proteome</keyword>
<comment type="caution">
    <text evidence="1">The sequence shown here is derived from an EMBL/GenBank/DDBJ whole genome shotgun (WGS) entry which is preliminary data.</text>
</comment>
<reference evidence="1 2" key="1">
    <citation type="journal article" date="2022" name="Hortic Res">
        <title>A haplotype resolved chromosomal level avocado genome allows analysis of novel avocado genes.</title>
        <authorList>
            <person name="Nath O."/>
            <person name="Fletcher S.J."/>
            <person name="Hayward A."/>
            <person name="Shaw L.M."/>
            <person name="Masouleh A.K."/>
            <person name="Furtado A."/>
            <person name="Henry R.J."/>
            <person name="Mitter N."/>
        </authorList>
    </citation>
    <scope>NUCLEOTIDE SEQUENCE [LARGE SCALE GENOMIC DNA]</scope>
    <source>
        <strain evidence="2">cv. Hass</strain>
    </source>
</reference>
<evidence type="ECO:0000313" key="2">
    <source>
        <dbReference type="Proteomes" id="UP001234297"/>
    </source>
</evidence>
<dbReference type="Proteomes" id="UP001234297">
    <property type="component" value="Chromosome 11"/>
</dbReference>
<sequence length="445" mass="49199">MKSEKRRKRKERENVPGFTFISNIVHRRSHSSTPVLCSAIVEPATGSIIFIVHHPEFPTEQPPPESNVADEALLSSSTKQQGSQTLCLNKALPRKVVHFTLFFPLLGNDHLRVFCGAGRGILRRKRRISGGCWAEIRDLVWNVGRDVGWYQGYFSLTDLPSPIDEKRSRNEKPSLFPNHETPPAALPSLVDPPPELEPSIARAISSLSCSHWTLTLAVEKLEKALMKKCIDLQWGSIKISAITPITSKDYSDSLVEGNASNMHALDDTPFLKSFSSTPCSVHVPNGDKSHQLLHFLAQLFLKALWRKVALHVSLSLISHFSLTDLPSPIDEKRSRNEKPSLFPNHETPPAALPSLVDPPPELEPLIAGAISSLSCRFLCKTPFPSSSFLPSQAILSYPELKAASFIQPELIWTEGSKCIWADSLLLMLLRGPMTKMIQSSGGAGC</sequence>
<gene>
    <name evidence="1" type="ORF">MRB53_033330</name>
</gene>
<evidence type="ECO:0000313" key="1">
    <source>
        <dbReference type="EMBL" id="KAJ8624800.1"/>
    </source>
</evidence>
<protein>
    <submittedName>
        <fullName evidence="1">Uncharacterized protein</fullName>
    </submittedName>
</protein>
<organism evidence="1 2">
    <name type="scientific">Persea americana</name>
    <name type="common">Avocado</name>
    <dbReference type="NCBI Taxonomy" id="3435"/>
    <lineage>
        <taxon>Eukaryota</taxon>
        <taxon>Viridiplantae</taxon>
        <taxon>Streptophyta</taxon>
        <taxon>Embryophyta</taxon>
        <taxon>Tracheophyta</taxon>
        <taxon>Spermatophyta</taxon>
        <taxon>Magnoliopsida</taxon>
        <taxon>Magnoliidae</taxon>
        <taxon>Laurales</taxon>
        <taxon>Lauraceae</taxon>
        <taxon>Persea</taxon>
    </lineage>
</organism>
<accession>A0ACC2KUY3</accession>